<evidence type="ECO:0000313" key="3">
    <source>
        <dbReference type="EMBL" id="ABQ26716.1"/>
    </source>
</evidence>
<name>A5G4J8_GEOUR</name>
<evidence type="ECO:0000259" key="2">
    <source>
        <dbReference type="PROSITE" id="PS50206"/>
    </source>
</evidence>
<proteinExistence type="predicted"/>
<dbReference type="InterPro" id="IPR001763">
    <property type="entry name" value="Rhodanese-like_dom"/>
</dbReference>
<dbReference type="EMBL" id="CP000698">
    <property type="protein sequence ID" value="ABQ26716.1"/>
    <property type="molecule type" value="Genomic_DNA"/>
</dbReference>
<evidence type="ECO:0000256" key="1">
    <source>
        <dbReference type="SAM" id="SignalP"/>
    </source>
</evidence>
<gene>
    <name evidence="3" type="ordered locus">Gura_2538</name>
</gene>
<dbReference type="PANTHER" id="PTHR43031:SF1">
    <property type="entry name" value="PYRIDINE NUCLEOTIDE-DISULPHIDE OXIDOREDUCTASE"/>
    <property type="match status" value="1"/>
</dbReference>
<protein>
    <submittedName>
        <fullName evidence="3">Rhodanese domain protein</fullName>
    </submittedName>
</protein>
<sequence length="252" mass="28424">MYSPTRLIRKYLMPMIGLFLLLAVSAPLPAAEAEFKSISSERLKDMVDENKAFILIDARTKAEYQEAHIGKAINIPDKDFDGLVSLLPVDKHSLMIVYCNGIKCGKSKKVAVKAQAAGYDNILLYSEGFPVWEEKGMPIVAGPDYAKKIETSKLSPADIEKFIKEKKQDYVLVDVRDEFEFEEGHIPTAINIPAETFAVKSGVLPKEKKIIVYCNTGGRSYMAYRKLMKLAYPTIYQTIFTEWKEAKLPVEK</sequence>
<feature type="signal peptide" evidence="1">
    <location>
        <begin position="1"/>
        <end position="30"/>
    </location>
</feature>
<dbReference type="AlphaFoldDB" id="A5G4J8"/>
<dbReference type="InterPro" id="IPR050229">
    <property type="entry name" value="GlpE_sulfurtransferase"/>
</dbReference>
<dbReference type="SUPFAM" id="SSF52821">
    <property type="entry name" value="Rhodanese/Cell cycle control phosphatase"/>
    <property type="match status" value="2"/>
</dbReference>
<feature type="chain" id="PRO_5002683227" evidence="1">
    <location>
        <begin position="31"/>
        <end position="252"/>
    </location>
</feature>
<feature type="domain" description="Rhodanese" evidence="2">
    <location>
        <begin position="49"/>
        <end position="141"/>
    </location>
</feature>
<accession>A5G4J8</accession>
<dbReference type="PANTHER" id="PTHR43031">
    <property type="entry name" value="FAD-DEPENDENT OXIDOREDUCTASE"/>
    <property type="match status" value="1"/>
</dbReference>
<keyword evidence="1" id="KW-0732">Signal</keyword>
<feature type="domain" description="Rhodanese" evidence="2">
    <location>
        <begin position="166"/>
        <end position="252"/>
    </location>
</feature>
<dbReference type="HOGENOM" id="CLU_089574_13_0_7"/>
<organism evidence="3 4">
    <name type="scientific">Geotalea uraniireducens (strain Rf4)</name>
    <name type="common">Geobacter uraniireducens</name>
    <dbReference type="NCBI Taxonomy" id="351605"/>
    <lineage>
        <taxon>Bacteria</taxon>
        <taxon>Pseudomonadati</taxon>
        <taxon>Thermodesulfobacteriota</taxon>
        <taxon>Desulfuromonadia</taxon>
        <taxon>Geobacterales</taxon>
        <taxon>Geobacteraceae</taxon>
        <taxon>Geotalea</taxon>
    </lineage>
</organism>
<dbReference type="PROSITE" id="PS50206">
    <property type="entry name" value="RHODANESE_3"/>
    <property type="match status" value="2"/>
</dbReference>
<dbReference type="SMART" id="SM00450">
    <property type="entry name" value="RHOD"/>
    <property type="match status" value="2"/>
</dbReference>
<dbReference type="STRING" id="351605.Gura_2538"/>
<dbReference type="RefSeq" id="WP_011939401.1">
    <property type="nucleotide sequence ID" value="NC_009483.1"/>
</dbReference>
<evidence type="ECO:0000313" key="4">
    <source>
        <dbReference type="Proteomes" id="UP000006695"/>
    </source>
</evidence>
<dbReference type="Proteomes" id="UP000006695">
    <property type="component" value="Chromosome"/>
</dbReference>
<reference evidence="3 4" key="1">
    <citation type="submission" date="2007-05" db="EMBL/GenBank/DDBJ databases">
        <title>Complete sequence of Geobacter uraniireducens Rf4.</title>
        <authorList>
            <consortium name="US DOE Joint Genome Institute"/>
            <person name="Copeland A."/>
            <person name="Lucas S."/>
            <person name="Lapidus A."/>
            <person name="Barry K."/>
            <person name="Detter J.C."/>
            <person name="Glavina del Rio T."/>
            <person name="Hammon N."/>
            <person name="Israni S."/>
            <person name="Dalin E."/>
            <person name="Tice H."/>
            <person name="Pitluck S."/>
            <person name="Chertkov O."/>
            <person name="Brettin T."/>
            <person name="Bruce D."/>
            <person name="Han C."/>
            <person name="Schmutz J."/>
            <person name="Larimer F."/>
            <person name="Land M."/>
            <person name="Hauser L."/>
            <person name="Kyrpides N."/>
            <person name="Mikhailova N."/>
            <person name="Shelobolina E."/>
            <person name="Aklujkar M."/>
            <person name="Lovley D."/>
            <person name="Richardson P."/>
        </authorList>
    </citation>
    <scope>NUCLEOTIDE SEQUENCE [LARGE SCALE GENOMIC DNA]</scope>
    <source>
        <strain evidence="3 4">Rf4</strain>
    </source>
</reference>
<dbReference type="CDD" id="cd00158">
    <property type="entry name" value="RHOD"/>
    <property type="match status" value="2"/>
</dbReference>
<dbReference type="Pfam" id="PF00581">
    <property type="entry name" value="Rhodanese"/>
    <property type="match status" value="2"/>
</dbReference>
<keyword evidence="4" id="KW-1185">Reference proteome</keyword>
<dbReference type="InterPro" id="IPR036873">
    <property type="entry name" value="Rhodanese-like_dom_sf"/>
</dbReference>
<dbReference type="Gene3D" id="3.40.250.10">
    <property type="entry name" value="Rhodanese-like domain"/>
    <property type="match status" value="2"/>
</dbReference>
<dbReference type="KEGG" id="gur:Gura_2538"/>